<sequence>MGNSPVILVVNLQKRIREFGSIYCGATFFNGPSQSSIAMLTGILHISLSSREIPMNIIQIFNRFPTRKSCINHLESVRWHSGARTSLGESSQTSFIGFQFLVLSDQHREFLIATTGRERFIGLSLSHSRSTAANRTEFSDMLSHALGNPSVPKTTHGFSRIAKKQLCHAFPMNLLYPPFRR</sequence>
<reference evidence="2" key="1">
    <citation type="submission" date="2019-02" db="EMBL/GenBank/DDBJ databases">
        <authorList>
            <person name="Gruber-Vodicka R. H."/>
            <person name="Seah K. B. B."/>
        </authorList>
    </citation>
    <scope>NUCLEOTIDE SEQUENCE</scope>
    <source>
        <strain evidence="1">BECK_BZ123</strain>
        <strain evidence="2">BECK_BZ126</strain>
    </source>
</reference>
<gene>
    <name evidence="1" type="ORF">BECKTC1821D_GA0114238_11202</name>
    <name evidence="2" type="ORF">BECKTC1821F_GA0114240_11139</name>
</gene>
<dbReference type="AlphaFoldDB" id="A0A451AD98"/>
<dbReference type="EMBL" id="CAADFW010000113">
    <property type="protein sequence ID" value="VFK64047.1"/>
    <property type="molecule type" value="Genomic_DNA"/>
</dbReference>
<dbReference type="EMBL" id="CAADFS010000120">
    <property type="protein sequence ID" value="VFK50849.1"/>
    <property type="molecule type" value="Genomic_DNA"/>
</dbReference>
<organism evidence="2">
    <name type="scientific">Candidatus Kentrum sp. TC</name>
    <dbReference type="NCBI Taxonomy" id="2126339"/>
    <lineage>
        <taxon>Bacteria</taxon>
        <taxon>Pseudomonadati</taxon>
        <taxon>Pseudomonadota</taxon>
        <taxon>Gammaproteobacteria</taxon>
        <taxon>Candidatus Kentrum</taxon>
    </lineage>
</organism>
<protein>
    <submittedName>
        <fullName evidence="2">Uncharacterized protein</fullName>
    </submittedName>
</protein>
<evidence type="ECO:0000313" key="2">
    <source>
        <dbReference type="EMBL" id="VFK64047.1"/>
    </source>
</evidence>
<name>A0A451AD98_9GAMM</name>
<proteinExistence type="predicted"/>
<accession>A0A451AD98</accession>
<evidence type="ECO:0000313" key="1">
    <source>
        <dbReference type="EMBL" id="VFK50849.1"/>
    </source>
</evidence>